<comment type="caution">
    <text evidence="2">The sequence shown here is derived from an EMBL/GenBank/DDBJ whole genome shotgun (WGS) entry which is preliminary data.</text>
</comment>
<dbReference type="EMBL" id="BRLB01000004">
    <property type="protein sequence ID" value="GKX29608.1"/>
    <property type="molecule type" value="Genomic_DNA"/>
</dbReference>
<protein>
    <submittedName>
        <fullName evidence="2">Branched-chain amino acid transporter</fullName>
    </submittedName>
</protein>
<evidence type="ECO:0000313" key="2">
    <source>
        <dbReference type="EMBL" id="GKX29608.1"/>
    </source>
</evidence>
<evidence type="ECO:0000313" key="3">
    <source>
        <dbReference type="Proteomes" id="UP001144256"/>
    </source>
</evidence>
<name>A0A9W5YE93_9FIRM</name>
<reference evidence="2" key="1">
    <citation type="submission" date="2022-06" db="EMBL/GenBank/DDBJ databases">
        <title>Vallitalea longa sp. nov., an anaerobic bacterium isolated from marine sediment.</title>
        <authorList>
            <person name="Hirano S."/>
            <person name="Terahara T."/>
            <person name="Mori K."/>
            <person name="Hamada M."/>
            <person name="Matsumoto R."/>
            <person name="Kobayashi T."/>
        </authorList>
    </citation>
    <scope>NUCLEOTIDE SEQUENCE</scope>
    <source>
        <strain evidence="2">SH18-1</strain>
    </source>
</reference>
<dbReference type="AlphaFoldDB" id="A0A9W5YE93"/>
<keyword evidence="1" id="KW-0472">Membrane</keyword>
<keyword evidence="1" id="KW-0812">Transmembrane</keyword>
<feature type="transmembrane region" description="Helical" evidence="1">
    <location>
        <begin position="84"/>
        <end position="104"/>
    </location>
</feature>
<dbReference type="InterPro" id="IPR008407">
    <property type="entry name" value="Brnchd-chn_aa_trnsp_AzlD"/>
</dbReference>
<dbReference type="RefSeq" id="WP_281815165.1">
    <property type="nucleotide sequence ID" value="NZ_BRLB01000004.1"/>
</dbReference>
<keyword evidence="1" id="KW-1133">Transmembrane helix</keyword>
<proteinExistence type="predicted"/>
<feature type="transmembrane region" description="Helical" evidence="1">
    <location>
        <begin position="38"/>
        <end position="56"/>
    </location>
</feature>
<keyword evidence="3" id="KW-1185">Reference proteome</keyword>
<accession>A0A9W5YE93</accession>
<sequence>MNNIILLIIGMMLVTYIPRLLPFVMVTGKKLPDNINKFLEFVPYTALGALIIPGVFSATPEMPQASLIGIVFCFFFAWYKGGIIIPVLGSVIVTLITLIINNSFVF</sequence>
<gene>
    <name evidence="2" type="ORF">SH1V18_20880</name>
</gene>
<organism evidence="2 3">
    <name type="scientific">Vallitalea longa</name>
    <dbReference type="NCBI Taxonomy" id="2936439"/>
    <lineage>
        <taxon>Bacteria</taxon>
        <taxon>Bacillati</taxon>
        <taxon>Bacillota</taxon>
        <taxon>Clostridia</taxon>
        <taxon>Lachnospirales</taxon>
        <taxon>Vallitaleaceae</taxon>
        <taxon>Vallitalea</taxon>
    </lineage>
</organism>
<feature type="transmembrane region" description="Helical" evidence="1">
    <location>
        <begin position="6"/>
        <end position="26"/>
    </location>
</feature>
<dbReference type="Pfam" id="PF05437">
    <property type="entry name" value="AzlD"/>
    <property type="match status" value="1"/>
</dbReference>
<evidence type="ECO:0000256" key="1">
    <source>
        <dbReference type="SAM" id="Phobius"/>
    </source>
</evidence>
<dbReference type="Proteomes" id="UP001144256">
    <property type="component" value="Unassembled WGS sequence"/>
</dbReference>